<feature type="transmembrane region" description="Helical" evidence="2">
    <location>
        <begin position="43"/>
        <end position="63"/>
    </location>
</feature>
<dbReference type="RefSeq" id="WP_118484145.1">
    <property type="nucleotide sequence ID" value="NZ_QRUU01000024.1"/>
</dbReference>
<dbReference type="EMBL" id="QRUU01000024">
    <property type="protein sequence ID" value="RGR97303.1"/>
    <property type="molecule type" value="Genomic_DNA"/>
</dbReference>
<reference evidence="3 4" key="1">
    <citation type="submission" date="2018-08" db="EMBL/GenBank/DDBJ databases">
        <title>A genome reference for cultivated species of the human gut microbiota.</title>
        <authorList>
            <person name="Zou Y."/>
            <person name="Xue W."/>
            <person name="Luo G."/>
        </authorList>
    </citation>
    <scope>NUCLEOTIDE SEQUENCE [LARGE SCALE GENOMIC DNA]</scope>
    <source>
        <strain evidence="3 4">AF24-2</strain>
    </source>
</reference>
<protein>
    <recommendedName>
        <fullName evidence="5">Mobilization protein</fullName>
    </recommendedName>
</protein>
<keyword evidence="2" id="KW-1133">Transmembrane helix</keyword>
<proteinExistence type="predicted"/>
<evidence type="ECO:0000313" key="3">
    <source>
        <dbReference type="EMBL" id="RGR97303.1"/>
    </source>
</evidence>
<gene>
    <name evidence="3" type="ORF">DWY20_07085</name>
</gene>
<evidence type="ECO:0008006" key="5">
    <source>
        <dbReference type="Google" id="ProtNLM"/>
    </source>
</evidence>
<keyword evidence="1" id="KW-0175">Coiled coil</keyword>
<keyword evidence="2" id="KW-0812">Transmembrane</keyword>
<feature type="coiled-coil region" evidence="1">
    <location>
        <begin position="128"/>
        <end position="155"/>
    </location>
</feature>
<dbReference type="Proteomes" id="UP000285864">
    <property type="component" value="Unassembled WGS sequence"/>
</dbReference>
<evidence type="ECO:0000256" key="2">
    <source>
        <dbReference type="SAM" id="Phobius"/>
    </source>
</evidence>
<feature type="transmembrane region" description="Helical" evidence="2">
    <location>
        <begin position="12"/>
        <end position="31"/>
    </location>
</feature>
<evidence type="ECO:0000256" key="1">
    <source>
        <dbReference type="SAM" id="Coils"/>
    </source>
</evidence>
<name>A0A412GR76_9BACT</name>
<dbReference type="AlphaFoldDB" id="A0A412GR76"/>
<sequence length="274" mass="31885">MAHNNQNHTKRASFILAVAVNLYAVIATYLYKNFQINLMDYATPIILWTVGIILTCAIVQRYFENFFAFIDIDFSFGKQIISNSAIQEPLIEKSVTEELSVCKETTIIEETPFVEEPTVNKNVIHTFVDNYEERLAEVEREKAAKQKEILNAIHEYTTFVMAEYFTKEDLAALHENIEYLTHGQTDLYKPIRSKSDNPIKSIDLRHFAWNIGERLNLKLEDRAKFIHILFPHELKDATLEYLAKNLRTQDSCRIPLDIPKNGDYHFNCMRKTDA</sequence>
<evidence type="ECO:0000313" key="4">
    <source>
        <dbReference type="Proteomes" id="UP000285864"/>
    </source>
</evidence>
<comment type="caution">
    <text evidence="3">The sequence shown here is derived from an EMBL/GenBank/DDBJ whole genome shotgun (WGS) entry which is preliminary data.</text>
</comment>
<keyword evidence="4" id="KW-1185">Reference proteome</keyword>
<organism evidence="3 4">
    <name type="scientific">Phocaeicola coprocola</name>
    <dbReference type="NCBI Taxonomy" id="310298"/>
    <lineage>
        <taxon>Bacteria</taxon>
        <taxon>Pseudomonadati</taxon>
        <taxon>Bacteroidota</taxon>
        <taxon>Bacteroidia</taxon>
        <taxon>Bacteroidales</taxon>
        <taxon>Bacteroidaceae</taxon>
        <taxon>Phocaeicola</taxon>
    </lineage>
</organism>
<accession>A0A412GR76</accession>
<keyword evidence="2" id="KW-0472">Membrane</keyword>